<gene>
    <name evidence="1" type="ORF">J2Z66_002604</name>
</gene>
<reference evidence="1 2" key="1">
    <citation type="submission" date="2021-03" db="EMBL/GenBank/DDBJ databases">
        <title>Genomic Encyclopedia of Type Strains, Phase IV (KMG-IV): sequencing the most valuable type-strain genomes for metagenomic binning, comparative biology and taxonomic classification.</title>
        <authorList>
            <person name="Goeker M."/>
        </authorList>
    </citation>
    <scope>NUCLEOTIDE SEQUENCE [LARGE SCALE GENOMIC DNA]</scope>
    <source>
        <strain evidence="1 2">DSM 26048</strain>
    </source>
</reference>
<name>A0ABS4ITT5_9BACL</name>
<accession>A0ABS4ITT5</accession>
<protein>
    <submittedName>
        <fullName evidence="1">Uncharacterized protein</fullName>
    </submittedName>
</protein>
<dbReference type="RefSeq" id="WP_209971749.1">
    <property type="nucleotide sequence ID" value="NZ_JAGGLB010000007.1"/>
</dbReference>
<evidence type="ECO:0000313" key="1">
    <source>
        <dbReference type="EMBL" id="MBP1990997.1"/>
    </source>
</evidence>
<dbReference type="Proteomes" id="UP001519287">
    <property type="component" value="Unassembled WGS sequence"/>
</dbReference>
<proteinExistence type="predicted"/>
<sequence>MNRSAGLIRISQLPVALFGIVHVKFVDGIRLFILAYTNLKSYNATRNSPPLT</sequence>
<dbReference type="EMBL" id="JAGGLB010000007">
    <property type="protein sequence ID" value="MBP1990997.1"/>
    <property type="molecule type" value="Genomic_DNA"/>
</dbReference>
<keyword evidence="2" id="KW-1185">Reference proteome</keyword>
<evidence type="ECO:0000313" key="2">
    <source>
        <dbReference type="Proteomes" id="UP001519287"/>
    </source>
</evidence>
<organism evidence="1 2">
    <name type="scientific">Paenibacillus eucommiae</name>
    <dbReference type="NCBI Taxonomy" id="1355755"/>
    <lineage>
        <taxon>Bacteria</taxon>
        <taxon>Bacillati</taxon>
        <taxon>Bacillota</taxon>
        <taxon>Bacilli</taxon>
        <taxon>Bacillales</taxon>
        <taxon>Paenibacillaceae</taxon>
        <taxon>Paenibacillus</taxon>
    </lineage>
</organism>
<comment type="caution">
    <text evidence="1">The sequence shown here is derived from an EMBL/GenBank/DDBJ whole genome shotgun (WGS) entry which is preliminary data.</text>
</comment>